<name>A0ABW2BA97_9RHOB</name>
<protein>
    <submittedName>
        <fullName evidence="1">Uncharacterized protein</fullName>
    </submittedName>
</protein>
<keyword evidence="2" id="KW-1185">Reference proteome</keyword>
<sequence>MQKGINFNDEMIAPISLLKKPYTFLLMREGVQNGSGILNHFVLSSGIFPTTISTPARDYAAVIFGGE</sequence>
<evidence type="ECO:0000313" key="2">
    <source>
        <dbReference type="Proteomes" id="UP001596353"/>
    </source>
</evidence>
<reference evidence="2" key="1">
    <citation type="journal article" date="2019" name="Int. J. Syst. Evol. Microbiol.">
        <title>The Global Catalogue of Microorganisms (GCM) 10K type strain sequencing project: providing services to taxonomists for standard genome sequencing and annotation.</title>
        <authorList>
            <consortium name="The Broad Institute Genomics Platform"/>
            <consortium name="The Broad Institute Genome Sequencing Center for Infectious Disease"/>
            <person name="Wu L."/>
            <person name="Ma J."/>
        </authorList>
    </citation>
    <scope>NUCLEOTIDE SEQUENCE [LARGE SCALE GENOMIC DNA]</scope>
    <source>
        <strain evidence="2">CCUG 66188</strain>
    </source>
</reference>
<dbReference type="EMBL" id="JBHSWG010000004">
    <property type="protein sequence ID" value="MFC6762328.1"/>
    <property type="molecule type" value="Genomic_DNA"/>
</dbReference>
<proteinExistence type="predicted"/>
<dbReference type="Proteomes" id="UP001596353">
    <property type="component" value="Unassembled WGS sequence"/>
</dbReference>
<organism evidence="1 2">
    <name type="scientific">Sulfitobacter porphyrae</name>
    <dbReference type="NCBI Taxonomy" id="1246864"/>
    <lineage>
        <taxon>Bacteria</taxon>
        <taxon>Pseudomonadati</taxon>
        <taxon>Pseudomonadota</taxon>
        <taxon>Alphaproteobacteria</taxon>
        <taxon>Rhodobacterales</taxon>
        <taxon>Roseobacteraceae</taxon>
        <taxon>Sulfitobacter</taxon>
    </lineage>
</organism>
<gene>
    <name evidence="1" type="ORF">ACFQFQ_26865</name>
</gene>
<evidence type="ECO:0000313" key="1">
    <source>
        <dbReference type="EMBL" id="MFC6762328.1"/>
    </source>
</evidence>
<accession>A0ABW2BA97</accession>
<comment type="caution">
    <text evidence="1">The sequence shown here is derived from an EMBL/GenBank/DDBJ whole genome shotgun (WGS) entry which is preliminary data.</text>
</comment>